<evidence type="ECO:0000313" key="1">
    <source>
        <dbReference type="EMBL" id="ATB47299.1"/>
    </source>
</evidence>
<dbReference type="InterPro" id="IPR011990">
    <property type="entry name" value="TPR-like_helical_dom_sf"/>
</dbReference>
<dbReference type="SUPFAM" id="SSF48452">
    <property type="entry name" value="TPR-like"/>
    <property type="match status" value="1"/>
</dbReference>
<dbReference type="RefSeq" id="WP_095958543.1">
    <property type="nucleotide sequence ID" value="NZ_CP022203.1"/>
</dbReference>
<gene>
    <name evidence="1" type="ORF">MYMAC_002907</name>
</gene>
<dbReference type="EMBL" id="CP022203">
    <property type="protein sequence ID" value="ATB47299.1"/>
    <property type="molecule type" value="Genomic_DNA"/>
</dbReference>
<organism evidence="1 2">
    <name type="scientific">Corallococcus macrosporus DSM 14697</name>
    <dbReference type="NCBI Taxonomy" id="1189310"/>
    <lineage>
        <taxon>Bacteria</taxon>
        <taxon>Pseudomonadati</taxon>
        <taxon>Myxococcota</taxon>
        <taxon>Myxococcia</taxon>
        <taxon>Myxococcales</taxon>
        <taxon>Cystobacterineae</taxon>
        <taxon>Myxococcaceae</taxon>
        <taxon>Corallococcus</taxon>
    </lineage>
</organism>
<keyword evidence="2" id="KW-1185">Reference proteome</keyword>
<dbReference type="Gene3D" id="1.25.40.10">
    <property type="entry name" value="Tetratricopeptide repeat domain"/>
    <property type="match status" value="1"/>
</dbReference>
<accession>A0A250JTT5</accession>
<name>A0A250JTT5_9BACT</name>
<dbReference type="AlphaFoldDB" id="A0A250JTT5"/>
<evidence type="ECO:0000313" key="2">
    <source>
        <dbReference type="Proteomes" id="UP000217343"/>
    </source>
</evidence>
<dbReference type="Proteomes" id="UP000217343">
    <property type="component" value="Chromosome"/>
</dbReference>
<protein>
    <recommendedName>
        <fullName evidence="3">Tetratricopeptide repeat protein</fullName>
    </recommendedName>
</protein>
<sequence>MFDRPWFASEQTCVLSPALMRPISFALCLLLSLPAWGADASLLSELDGLYAKRGEPGGEKAYEGALKTALDAAPEDYELVWRKARILQWQADGAANEKLKKVLGRQTWDWGDKAVKLNPARVEGHYYAAAGIGAYSQAVGVMKALGEGLEGKFNERLDKAIQLDPDYDRGAPLLAKGRYHYELPWPKRDLAKSASLYEKASAKHPQMLRAYYFLAETLLKDGKPEKAREAIQKVKQGSVAYDPAEGRRVKEWSKKVEADIEKELR</sequence>
<reference evidence="1 2" key="1">
    <citation type="submission" date="2017-06" db="EMBL/GenBank/DDBJ databases">
        <title>Sequencing and comparative analysis of myxobacterial genomes.</title>
        <authorList>
            <person name="Rupp O."/>
            <person name="Goesmann A."/>
            <person name="Sogaard-Andersen L."/>
        </authorList>
    </citation>
    <scope>NUCLEOTIDE SEQUENCE [LARGE SCALE GENOMIC DNA]</scope>
    <source>
        <strain evidence="1 2">DSM 14697</strain>
    </source>
</reference>
<dbReference type="KEGG" id="mmas:MYMAC_002907"/>
<proteinExistence type="predicted"/>
<dbReference type="Pfam" id="PF14559">
    <property type="entry name" value="TPR_19"/>
    <property type="match status" value="1"/>
</dbReference>
<dbReference type="OrthoDB" id="5382001at2"/>
<evidence type="ECO:0008006" key="3">
    <source>
        <dbReference type="Google" id="ProtNLM"/>
    </source>
</evidence>